<feature type="compositionally biased region" description="Basic residues" evidence="1">
    <location>
        <begin position="20"/>
        <end position="41"/>
    </location>
</feature>
<comment type="caution">
    <text evidence="2">The sequence shown here is derived from an EMBL/GenBank/DDBJ whole genome shotgun (WGS) entry which is preliminary data.</text>
</comment>
<evidence type="ECO:0000313" key="3">
    <source>
        <dbReference type="Proteomes" id="UP000566819"/>
    </source>
</evidence>
<sequence length="304" mass="34398">MTSLERDDWTNITDSATRKRVQNRLAQRAHRRRYPRKRKRMSTTTKSTSTAGNTDHVLSNSNPNTQDGFQDFIRPGVDFFSGGSEEDLDFSFLDELDSISPTAESLDVRKNSSKVSNSIINPKLLTNAQRTTLVPGTSKYLAPPPFPDTNFMVLPYINAISALRANAKILNITCNDTHTIHISTTHPTPPSLTPTPLQAIVPHFAFVATLPFPSVRNNLLQAGPIVDAVEMWNDFRTGKVRVWGSMSWEKTGWEVGEEFARKWWFLMTDEVLESANFWRMARGEHRLTLENIKEGFVKELEIGC</sequence>
<dbReference type="OrthoDB" id="3554538at2759"/>
<protein>
    <recommendedName>
        <fullName evidence="4">BZIP domain-containing protein</fullName>
    </recommendedName>
</protein>
<keyword evidence="3" id="KW-1185">Reference proteome</keyword>
<organism evidence="2 3">
    <name type="scientific">Cudoniella acicularis</name>
    <dbReference type="NCBI Taxonomy" id="354080"/>
    <lineage>
        <taxon>Eukaryota</taxon>
        <taxon>Fungi</taxon>
        <taxon>Dikarya</taxon>
        <taxon>Ascomycota</taxon>
        <taxon>Pezizomycotina</taxon>
        <taxon>Leotiomycetes</taxon>
        <taxon>Helotiales</taxon>
        <taxon>Tricladiaceae</taxon>
        <taxon>Cudoniella</taxon>
    </lineage>
</organism>
<dbReference type="PANTHER" id="PTHR38116:SF9">
    <property type="entry name" value="BZIP DOMAIN-CONTAINING PROTEIN"/>
    <property type="match status" value="1"/>
</dbReference>
<name>A0A8H4R9D5_9HELO</name>
<dbReference type="Proteomes" id="UP000566819">
    <property type="component" value="Unassembled WGS sequence"/>
</dbReference>
<dbReference type="InterPro" id="IPR021833">
    <property type="entry name" value="DUF3425"/>
</dbReference>
<feature type="compositionally biased region" description="Polar residues" evidence="1">
    <location>
        <begin position="51"/>
        <end position="63"/>
    </location>
</feature>
<dbReference type="EMBL" id="JAAMPI010001271">
    <property type="protein sequence ID" value="KAF4625895.1"/>
    <property type="molecule type" value="Genomic_DNA"/>
</dbReference>
<dbReference type="CDD" id="cd14688">
    <property type="entry name" value="bZIP_YAP"/>
    <property type="match status" value="1"/>
</dbReference>
<gene>
    <name evidence="2" type="ORF">G7Y89_g12269</name>
</gene>
<proteinExistence type="predicted"/>
<feature type="region of interest" description="Disordered" evidence="1">
    <location>
        <begin position="20"/>
        <end position="63"/>
    </location>
</feature>
<accession>A0A8H4R9D5</accession>
<dbReference type="Pfam" id="PF11905">
    <property type="entry name" value="DUF3425"/>
    <property type="match status" value="1"/>
</dbReference>
<evidence type="ECO:0008006" key="4">
    <source>
        <dbReference type="Google" id="ProtNLM"/>
    </source>
</evidence>
<dbReference type="AlphaFoldDB" id="A0A8H4R9D5"/>
<evidence type="ECO:0000313" key="2">
    <source>
        <dbReference type="EMBL" id="KAF4625895.1"/>
    </source>
</evidence>
<dbReference type="PANTHER" id="PTHR38116">
    <property type="entry name" value="CHROMOSOME 7, WHOLE GENOME SHOTGUN SEQUENCE"/>
    <property type="match status" value="1"/>
</dbReference>
<evidence type="ECO:0000256" key="1">
    <source>
        <dbReference type="SAM" id="MobiDB-lite"/>
    </source>
</evidence>
<reference evidence="2 3" key="1">
    <citation type="submission" date="2020-03" db="EMBL/GenBank/DDBJ databases">
        <title>Draft Genome Sequence of Cudoniella acicularis.</title>
        <authorList>
            <person name="Buettner E."/>
            <person name="Kellner H."/>
        </authorList>
    </citation>
    <scope>NUCLEOTIDE SEQUENCE [LARGE SCALE GENOMIC DNA]</scope>
    <source>
        <strain evidence="2 3">DSM 108380</strain>
    </source>
</reference>